<organism evidence="2 3">
    <name type="scientific">Calycina marina</name>
    <dbReference type="NCBI Taxonomy" id="1763456"/>
    <lineage>
        <taxon>Eukaryota</taxon>
        <taxon>Fungi</taxon>
        <taxon>Dikarya</taxon>
        <taxon>Ascomycota</taxon>
        <taxon>Pezizomycotina</taxon>
        <taxon>Leotiomycetes</taxon>
        <taxon>Helotiales</taxon>
        <taxon>Pezizellaceae</taxon>
        <taxon>Calycina</taxon>
    </lineage>
</organism>
<dbReference type="OrthoDB" id="6079484at2759"/>
<protein>
    <submittedName>
        <fullName evidence="2">Uncharacterized protein</fullName>
    </submittedName>
</protein>
<proteinExistence type="predicted"/>
<dbReference type="EMBL" id="MU254342">
    <property type="protein sequence ID" value="KAG9240799.1"/>
    <property type="molecule type" value="Genomic_DNA"/>
</dbReference>
<feature type="region of interest" description="Disordered" evidence="1">
    <location>
        <begin position="105"/>
        <end position="127"/>
    </location>
</feature>
<reference evidence="2" key="1">
    <citation type="journal article" date="2021" name="IMA Fungus">
        <title>Genomic characterization of three marine fungi, including Emericellopsis atlantica sp. nov. with signatures of a generalist lifestyle and marine biomass degradation.</title>
        <authorList>
            <person name="Hagestad O.C."/>
            <person name="Hou L."/>
            <person name="Andersen J.H."/>
            <person name="Hansen E.H."/>
            <person name="Altermark B."/>
            <person name="Li C."/>
            <person name="Kuhnert E."/>
            <person name="Cox R.J."/>
            <person name="Crous P.W."/>
            <person name="Spatafora J.W."/>
            <person name="Lail K."/>
            <person name="Amirebrahimi M."/>
            <person name="Lipzen A."/>
            <person name="Pangilinan J."/>
            <person name="Andreopoulos W."/>
            <person name="Hayes R.D."/>
            <person name="Ng V."/>
            <person name="Grigoriev I.V."/>
            <person name="Jackson S.A."/>
            <person name="Sutton T.D.S."/>
            <person name="Dobson A.D.W."/>
            <person name="Rama T."/>
        </authorList>
    </citation>
    <scope>NUCLEOTIDE SEQUENCE</scope>
    <source>
        <strain evidence="2">TRa3180A</strain>
    </source>
</reference>
<dbReference type="AlphaFoldDB" id="A0A9P7YVM3"/>
<sequence>MSGSGGYYKYRCKYWMTYNCPNWVWVNNAPCAHCLADGREMETSAVAPFRSPREVCVPQFEKGLLYYVVMELSADGKIDGGWRLKSQPKDGAPPISTTMPITGSCEAFSGGSQHGLGRGASGSKPSM</sequence>
<evidence type="ECO:0000313" key="3">
    <source>
        <dbReference type="Proteomes" id="UP000887226"/>
    </source>
</evidence>
<keyword evidence="3" id="KW-1185">Reference proteome</keyword>
<comment type="caution">
    <text evidence="2">The sequence shown here is derived from an EMBL/GenBank/DDBJ whole genome shotgun (WGS) entry which is preliminary data.</text>
</comment>
<dbReference type="Proteomes" id="UP000887226">
    <property type="component" value="Unassembled WGS sequence"/>
</dbReference>
<accession>A0A9P7YVM3</accession>
<gene>
    <name evidence="2" type="ORF">BJ878DRAFT_268660</name>
</gene>
<evidence type="ECO:0000256" key="1">
    <source>
        <dbReference type="SAM" id="MobiDB-lite"/>
    </source>
</evidence>
<evidence type="ECO:0000313" key="2">
    <source>
        <dbReference type="EMBL" id="KAG9240799.1"/>
    </source>
</evidence>
<name>A0A9P7YVM3_9HELO</name>